<accession>A0A6G4TYJ5</accession>
<dbReference type="PANTHER" id="PTHR11717">
    <property type="entry name" value="LOW MOLECULAR WEIGHT PROTEIN TYROSINE PHOSPHATASE"/>
    <property type="match status" value="1"/>
</dbReference>
<name>A0A6G4TYJ5_9ACTN</name>
<evidence type="ECO:0000256" key="3">
    <source>
        <dbReference type="ARBA" id="ARBA00022912"/>
    </source>
</evidence>
<comment type="similarity">
    <text evidence="1">Belongs to the low molecular weight phosphotyrosine protein phosphatase family.</text>
</comment>
<dbReference type="PRINTS" id="PR00719">
    <property type="entry name" value="LMWPTPASE"/>
</dbReference>
<evidence type="ECO:0000313" key="6">
    <source>
        <dbReference type="EMBL" id="NGN65079.1"/>
    </source>
</evidence>
<reference evidence="6 7" key="1">
    <citation type="submission" date="2020-02" db="EMBL/GenBank/DDBJ databases">
        <title>Whole-genome analyses of novel actinobacteria.</title>
        <authorList>
            <person name="Sahin N."/>
        </authorList>
    </citation>
    <scope>NUCLEOTIDE SEQUENCE [LARGE SCALE GENOMIC DNA]</scope>
    <source>
        <strain evidence="6 7">A7024</strain>
    </source>
</reference>
<protein>
    <recommendedName>
        <fullName evidence="5">Phosphotyrosine protein phosphatase I domain-containing protein</fullName>
    </recommendedName>
</protein>
<evidence type="ECO:0000256" key="2">
    <source>
        <dbReference type="ARBA" id="ARBA00022801"/>
    </source>
</evidence>
<feature type="active site" evidence="4">
    <location>
        <position position="15"/>
    </location>
</feature>
<evidence type="ECO:0000256" key="4">
    <source>
        <dbReference type="PIRSR" id="PIRSR617867-1"/>
    </source>
</evidence>
<keyword evidence="2" id="KW-0378">Hydrolase</keyword>
<keyword evidence="3" id="KW-0904">Protein phosphatase</keyword>
<proteinExistence type="inferred from homology"/>
<feature type="active site" description="Proton donor" evidence="4">
    <location>
        <position position="128"/>
    </location>
</feature>
<evidence type="ECO:0000256" key="1">
    <source>
        <dbReference type="ARBA" id="ARBA00011063"/>
    </source>
</evidence>
<dbReference type="GO" id="GO:0004725">
    <property type="term" value="F:protein tyrosine phosphatase activity"/>
    <property type="evidence" value="ECO:0007669"/>
    <property type="project" value="InterPro"/>
</dbReference>
<dbReference type="Pfam" id="PF01451">
    <property type="entry name" value="LMWPc"/>
    <property type="match status" value="1"/>
</dbReference>
<dbReference type="InterPro" id="IPR023485">
    <property type="entry name" value="Ptyr_pPase"/>
</dbReference>
<dbReference type="SMART" id="SM00226">
    <property type="entry name" value="LMWPc"/>
    <property type="match status" value="1"/>
</dbReference>
<sequence length="168" mass="17595">MTMRVLFVCTGNICRSPMAERLLARMLPGAAAASAGTHARPGSPMEPLAATQLAALGGDPGGFAARRLESAAVAGADLVLGMAREHREAAVRLHPAAMARCFTLAEYVRLGGGPRVPPPAPDADDIADPYGRPEDVMHACADRIARQVSELARLLGSRSAERLFAATR</sequence>
<dbReference type="AlphaFoldDB" id="A0A6G4TYJ5"/>
<dbReference type="InterPro" id="IPR017867">
    <property type="entry name" value="Tyr_phospatase_low_mol_wt"/>
</dbReference>
<feature type="active site" description="Nucleophile" evidence="4">
    <location>
        <position position="9"/>
    </location>
</feature>
<evidence type="ECO:0000313" key="7">
    <source>
        <dbReference type="Proteomes" id="UP000481583"/>
    </source>
</evidence>
<dbReference type="EMBL" id="JAAKZV010000051">
    <property type="protein sequence ID" value="NGN65079.1"/>
    <property type="molecule type" value="Genomic_DNA"/>
</dbReference>
<keyword evidence="7" id="KW-1185">Reference proteome</keyword>
<dbReference type="SUPFAM" id="SSF52788">
    <property type="entry name" value="Phosphotyrosine protein phosphatases I"/>
    <property type="match status" value="1"/>
</dbReference>
<dbReference type="PANTHER" id="PTHR11717:SF31">
    <property type="entry name" value="LOW MOLECULAR WEIGHT PROTEIN-TYROSINE-PHOSPHATASE ETP-RELATED"/>
    <property type="match status" value="1"/>
</dbReference>
<gene>
    <name evidence="6" type="ORF">G5C51_14380</name>
</gene>
<evidence type="ECO:0000259" key="5">
    <source>
        <dbReference type="SMART" id="SM00226"/>
    </source>
</evidence>
<dbReference type="Gene3D" id="3.40.50.2300">
    <property type="match status" value="1"/>
</dbReference>
<dbReference type="InterPro" id="IPR050438">
    <property type="entry name" value="LMW_PTPase"/>
</dbReference>
<comment type="caution">
    <text evidence="6">The sequence shown here is derived from an EMBL/GenBank/DDBJ whole genome shotgun (WGS) entry which is preliminary data.</text>
</comment>
<dbReference type="InterPro" id="IPR036196">
    <property type="entry name" value="Ptyr_pPase_sf"/>
</dbReference>
<feature type="domain" description="Phosphotyrosine protein phosphatase I" evidence="5">
    <location>
        <begin position="3"/>
        <end position="154"/>
    </location>
</feature>
<organism evidence="6 7">
    <name type="scientific">Streptomyces coryli</name>
    <dbReference type="NCBI Taxonomy" id="1128680"/>
    <lineage>
        <taxon>Bacteria</taxon>
        <taxon>Bacillati</taxon>
        <taxon>Actinomycetota</taxon>
        <taxon>Actinomycetes</taxon>
        <taxon>Kitasatosporales</taxon>
        <taxon>Streptomycetaceae</taxon>
        <taxon>Streptomyces</taxon>
    </lineage>
</organism>
<dbReference type="Proteomes" id="UP000481583">
    <property type="component" value="Unassembled WGS sequence"/>
</dbReference>